<dbReference type="Pfam" id="PF08389">
    <property type="entry name" value="Xpo1"/>
    <property type="match status" value="1"/>
</dbReference>
<proteinExistence type="predicted"/>
<evidence type="ECO:0000313" key="3">
    <source>
        <dbReference type="Proteomes" id="UP000325081"/>
    </source>
</evidence>
<sequence>MELHIQLAQAVHVLNHDTQSCNRVAANQWLVQFQHTDAAWEVATSILTSHHQHLLPSGYEVEFFSAQILKRKIENEGHNLHSAAKDTLLNALLLAAKRFCSGPSQLLTQICLAISTLVLHAVEHRKPIEQLFYSLRNLQSQGNGNAAVLEMLTVLPEIVEDRNSNCSISSARRNEYGQELLTHTPMVLEFLMKQFEEGFDHHVQPHDRTRKLLRCLLSWVRAGCFLEIHPASLPAHPLFNFVFSSLQVPSSFDMAVEVLIELLSRHEELVLAELECENVKILDVLCGATGSYLVSTFNKFSFLVIQLLFKDTKREKGVPQLLLYRIGFLKEVLLFPALKSGNEKVIAGLACLMSEIGQAALFMIVDANMEALALADALLSCVSFPSEDWEIADSTLQFWCSLAGYILGLEVDNADKRKDLEDRFVPIFSALVDALMLRVQVDDSTYNDNGKTLDFPSGLEQFRMNLVELLVETCQLLGSVLFIQKVFHGNWILSVTDICWKMVEAKLFMLNAVADVVLKEGHHLDNSIIMQLVMILSNKTPAELRGFMCLVYKSLAEVVGSYARWMSASETNTRLLILFFGAGIPQPFCSSACAYAFRKFCEESTPMMREPSNLEILIWIAEGLERRRLPLEDEDEVVGAIILIFCSVPDKKLMNSLFARLLSPSYEIIGKLTNEDHGHATENPSAYVESINSAGRGLHRIGTVFYYCATHLSSGLGPDESVHGLLEVFWPVLEKLFASELIANASLSTAACRALALAIQASGPMFGALLPKVLDSMSTNFMSFQSHECYIRTALNFVESRKHSKKGICMSTPLHASVIVEEFGGKEEYGPLLIRTFERFTSSASVMALTSSYICDQEPDLVEAYTNFASAYMRSCRKEVLAASGSPFELSLQKAGICCTALHRGAALSALSYMTCFLDVGFAFLVEPEASPSDIAVQDMVIKVISVSGEGLISNLVYALLGVSAMSRVHKTTTILQQLAAMCSLSEGTKWKALLCWEILQRWLYSALQVLPCEYLKLGEAESLVPIWVKALVSAASDYVESRRCGELSNHEHMRGKGGRVLKRWKRRGIMEGCKMVWINAAEKNHDIEVIASKKFDRVFKEKRSRKDEANMHVPSNRTDGQQMCSSIYHLLAILLPTMKSVEECGSQ</sequence>
<reference evidence="3" key="1">
    <citation type="journal article" date="2019" name="Curr. Biol.">
        <title>Genome Sequence of Striga asiatica Provides Insight into the Evolution of Plant Parasitism.</title>
        <authorList>
            <person name="Yoshida S."/>
            <person name="Kim S."/>
            <person name="Wafula E.K."/>
            <person name="Tanskanen J."/>
            <person name="Kim Y.M."/>
            <person name="Honaas L."/>
            <person name="Yang Z."/>
            <person name="Spallek T."/>
            <person name="Conn C.E."/>
            <person name="Ichihashi Y."/>
            <person name="Cheong K."/>
            <person name="Cui S."/>
            <person name="Der J.P."/>
            <person name="Gundlach H."/>
            <person name="Jiao Y."/>
            <person name="Hori C."/>
            <person name="Ishida J.K."/>
            <person name="Kasahara H."/>
            <person name="Kiba T."/>
            <person name="Kim M.S."/>
            <person name="Koo N."/>
            <person name="Laohavisit A."/>
            <person name="Lee Y.H."/>
            <person name="Lumba S."/>
            <person name="McCourt P."/>
            <person name="Mortimer J.C."/>
            <person name="Mutuku J.M."/>
            <person name="Nomura T."/>
            <person name="Sasaki-Sekimoto Y."/>
            <person name="Seto Y."/>
            <person name="Wang Y."/>
            <person name="Wakatake T."/>
            <person name="Sakakibara H."/>
            <person name="Demura T."/>
            <person name="Yamaguchi S."/>
            <person name="Yoneyama K."/>
            <person name="Manabe R.I."/>
            <person name="Nelson D.C."/>
            <person name="Schulman A.H."/>
            <person name="Timko M.P."/>
            <person name="dePamphilis C.W."/>
            <person name="Choi D."/>
            <person name="Shirasu K."/>
        </authorList>
    </citation>
    <scope>NUCLEOTIDE SEQUENCE [LARGE SCALE GENOMIC DNA]</scope>
    <source>
        <strain evidence="3">cv. UVA1</strain>
    </source>
</reference>
<evidence type="ECO:0000259" key="1">
    <source>
        <dbReference type="Pfam" id="PF08389"/>
    </source>
</evidence>
<dbReference type="InterPro" id="IPR011989">
    <property type="entry name" value="ARM-like"/>
</dbReference>
<gene>
    <name evidence="2" type="ORF">STAS_23877</name>
</gene>
<dbReference type="GO" id="GO:0005737">
    <property type="term" value="C:cytoplasm"/>
    <property type="evidence" value="ECO:0007669"/>
    <property type="project" value="TreeGrafter"/>
</dbReference>
<name>A0A5A7QNA7_STRAF</name>
<dbReference type="OrthoDB" id="435593at2759"/>
<dbReference type="Proteomes" id="UP000325081">
    <property type="component" value="Unassembled WGS sequence"/>
</dbReference>
<keyword evidence="3" id="KW-1185">Reference proteome</keyword>
<dbReference type="InterPro" id="IPR013598">
    <property type="entry name" value="Exportin-1/Importin-b-like"/>
</dbReference>
<dbReference type="SUPFAM" id="SSF48371">
    <property type="entry name" value="ARM repeat"/>
    <property type="match status" value="1"/>
</dbReference>
<dbReference type="InterPro" id="IPR016024">
    <property type="entry name" value="ARM-type_fold"/>
</dbReference>
<dbReference type="GO" id="GO:0006606">
    <property type="term" value="P:protein import into nucleus"/>
    <property type="evidence" value="ECO:0007669"/>
    <property type="project" value="TreeGrafter"/>
</dbReference>
<dbReference type="AlphaFoldDB" id="A0A5A7QNA7"/>
<dbReference type="InterPro" id="IPR057941">
    <property type="entry name" value="TPR_TNPO3_IPO13_2nd"/>
</dbReference>
<dbReference type="EMBL" id="BKCP01007626">
    <property type="protein sequence ID" value="GER46835.1"/>
    <property type="molecule type" value="Genomic_DNA"/>
</dbReference>
<evidence type="ECO:0000313" key="2">
    <source>
        <dbReference type="EMBL" id="GER46835.1"/>
    </source>
</evidence>
<protein>
    <submittedName>
        <fullName evidence="2">Transportin-3</fullName>
    </submittedName>
</protein>
<feature type="domain" description="Exportin-1/Importin-beta-like" evidence="1">
    <location>
        <begin position="104"/>
        <end position="259"/>
    </location>
</feature>
<dbReference type="InterPro" id="IPR051345">
    <property type="entry name" value="Importin_beta-like_NTR"/>
</dbReference>
<dbReference type="PANTHER" id="PTHR12363:SF44">
    <property type="entry name" value="ARM REPEAT SUPERFAMILY PROTEIN"/>
    <property type="match status" value="1"/>
</dbReference>
<dbReference type="Pfam" id="PF24138">
    <property type="entry name" value="TPR_TNPO3_IPO13_2nd"/>
    <property type="match status" value="1"/>
</dbReference>
<comment type="caution">
    <text evidence="2">The sequence shown here is derived from an EMBL/GenBank/DDBJ whole genome shotgun (WGS) entry which is preliminary data.</text>
</comment>
<dbReference type="Gene3D" id="1.25.10.10">
    <property type="entry name" value="Leucine-rich Repeat Variant"/>
    <property type="match status" value="1"/>
</dbReference>
<organism evidence="2 3">
    <name type="scientific">Striga asiatica</name>
    <name type="common">Asiatic witchweed</name>
    <name type="synonym">Buchnera asiatica</name>
    <dbReference type="NCBI Taxonomy" id="4170"/>
    <lineage>
        <taxon>Eukaryota</taxon>
        <taxon>Viridiplantae</taxon>
        <taxon>Streptophyta</taxon>
        <taxon>Embryophyta</taxon>
        <taxon>Tracheophyta</taxon>
        <taxon>Spermatophyta</taxon>
        <taxon>Magnoliopsida</taxon>
        <taxon>eudicotyledons</taxon>
        <taxon>Gunneridae</taxon>
        <taxon>Pentapetalae</taxon>
        <taxon>asterids</taxon>
        <taxon>lamiids</taxon>
        <taxon>Lamiales</taxon>
        <taxon>Orobanchaceae</taxon>
        <taxon>Buchnereae</taxon>
        <taxon>Striga</taxon>
    </lineage>
</organism>
<dbReference type="PANTHER" id="PTHR12363">
    <property type="entry name" value="TRANSPORTIN 3 AND IMPORTIN 13"/>
    <property type="match status" value="1"/>
</dbReference>
<accession>A0A5A7QNA7</accession>